<dbReference type="CDD" id="cd08704">
    <property type="entry name" value="Met_tRNA_FMT_C"/>
    <property type="match status" value="1"/>
</dbReference>
<dbReference type="AlphaFoldDB" id="A0A176X8R7"/>
<dbReference type="PROSITE" id="PS00373">
    <property type="entry name" value="GART"/>
    <property type="match status" value="1"/>
</dbReference>
<feature type="domain" description="Formyl transferase N-terminal" evidence="6">
    <location>
        <begin position="4"/>
        <end position="179"/>
    </location>
</feature>
<dbReference type="InterPro" id="IPR041711">
    <property type="entry name" value="Met-tRNA-FMT_N"/>
</dbReference>
<dbReference type="Pfam" id="PF02911">
    <property type="entry name" value="Formyl_trans_C"/>
    <property type="match status" value="1"/>
</dbReference>
<name>A0A176X8R7_AGRTU</name>
<dbReference type="Pfam" id="PF00551">
    <property type="entry name" value="Formyl_trans_N"/>
    <property type="match status" value="1"/>
</dbReference>
<dbReference type="PANTHER" id="PTHR11138">
    <property type="entry name" value="METHIONYL-TRNA FORMYLTRANSFERASE"/>
    <property type="match status" value="1"/>
</dbReference>
<evidence type="ECO:0000256" key="1">
    <source>
        <dbReference type="ARBA" id="ARBA00010699"/>
    </source>
</evidence>
<comment type="caution">
    <text evidence="8">The sequence shown here is derived from an EMBL/GenBank/DDBJ whole genome shotgun (WGS) entry which is preliminary data.</text>
</comment>
<dbReference type="HAMAP" id="MF_00182">
    <property type="entry name" value="Formyl_trans"/>
    <property type="match status" value="1"/>
</dbReference>
<comment type="catalytic activity">
    <reaction evidence="5">
        <text>L-methionyl-tRNA(fMet) + (6R)-10-formyltetrahydrofolate = N-formyl-L-methionyl-tRNA(fMet) + (6S)-5,6,7,8-tetrahydrofolate + H(+)</text>
        <dbReference type="Rhea" id="RHEA:24380"/>
        <dbReference type="Rhea" id="RHEA-COMP:9952"/>
        <dbReference type="Rhea" id="RHEA-COMP:9953"/>
        <dbReference type="ChEBI" id="CHEBI:15378"/>
        <dbReference type="ChEBI" id="CHEBI:57453"/>
        <dbReference type="ChEBI" id="CHEBI:78530"/>
        <dbReference type="ChEBI" id="CHEBI:78844"/>
        <dbReference type="ChEBI" id="CHEBI:195366"/>
        <dbReference type="EC" id="2.1.2.9"/>
    </reaction>
</comment>
<sequence>MALRIIFMGTPEFSVPTLRALVEAGHEIAAVYTQPPRPGGRRGLDLQKSPVHQAAELLGLPVFTPVNFKADEDREQFWDFNADVAVVVAYGLLLPEAILSGTRLGCYNGHASLLPRWRGAAPIQRAIMAGDTETGMMVMKMEKGLDTGPVALTAKVVIGENTTAGELHDSLMLTGARLMRQAMGKLEADELPLEEQAEEGVLYAAKIDKGETRIDFSRPAQDVHNHIRGLSPFPGAWLEMEIGGKPERVKVLASELASGMGEAGSALDDVLTIACGSGAVRLTRLQKAGGKPMSAADFVRGTPVPATTRLG</sequence>
<dbReference type="GO" id="GO:0004479">
    <property type="term" value="F:methionyl-tRNA formyltransferase activity"/>
    <property type="evidence" value="ECO:0007669"/>
    <property type="project" value="UniProtKB-UniRule"/>
</dbReference>
<gene>
    <name evidence="5" type="primary">fmt</name>
    <name evidence="8" type="ORF">A7J57_04515</name>
</gene>
<feature type="domain" description="Formyl transferase C-terminal" evidence="7">
    <location>
        <begin position="206"/>
        <end position="302"/>
    </location>
</feature>
<evidence type="ECO:0000259" key="7">
    <source>
        <dbReference type="Pfam" id="PF02911"/>
    </source>
</evidence>
<dbReference type="SUPFAM" id="SSF53328">
    <property type="entry name" value="Formyltransferase"/>
    <property type="match status" value="1"/>
</dbReference>
<dbReference type="InterPro" id="IPR001555">
    <property type="entry name" value="GART_AS"/>
</dbReference>
<evidence type="ECO:0000256" key="2">
    <source>
        <dbReference type="ARBA" id="ARBA00012261"/>
    </source>
</evidence>
<evidence type="ECO:0000313" key="9">
    <source>
        <dbReference type="Proteomes" id="UP000077098"/>
    </source>
</evidence>
<comment type="function">
    <text evidence="5">Attaches a formyl group to the free amino group of methionyl-tRNA(fMet). The formyl group appears to play a dual role in the initiator identity of N-formylmethionyl-tRNA by promoting its recognition by IF2 and preventing the misappropriation of this tRNA by the elongation apparatus.</text>
</comment>
<dbReference type="InterPro" id="IPR005793">
    <property type="entry name" value="Formyl_trans_C"/>
</dbReference>
<dbReference type="PANTHER" id="PTHR11138:SF5">
    <property type="entry name" value="METHIONYL-TRNA FORMYLTRANSFERASE, MITOCHONDRIAL"/>
    <property type="match status" value="1"/>
</dbReference>
<dbReference type="SUPFAM" id="SSF50486">
    <property type="entry name" value="FMT C-terminal domain-like"/>
    <property type="match status" value="1"/>
</dbReference>
<evidence type="ECO:0000256" key="4">
    <source>
        <dbReference type="ARBA" id="ARBA00022917"/>
    </source>
</evidence>
<comment type="similarity">
    <text evidence="1 5">Belongs to the Fmt family.</text>
</comment>
<protein>
    <recommendedName>
        <fullName evidence="2 5">Methionyl-tRNA formyltransferase</fullName>
        <ecNumber evidence="2 5">2.1.2.9</ecNumber>
    </recommendedName>
</protein>
<dbReference type="GO" id="GO:0005829">
    <property type="term" value="C:cytosol"/>
    <property type="evidence" value="ECO:0007669"/>
    <property type="project" value="TreeGrafter"/>
</dbReference>
<proteinExistence type="inferred from homology"/>
<evidence type="ECO:0000256" key="3">
    <source>
        <dbReference type="ARBA" id="ARBA00022679"/>
    </source>
</evidence>
<dbReference type="InterPro" id="IPR036477">
    <property type="entry name" value="Formyl_transf_N_sf"/>
</dbReference>
<keyword evidence="3 5" id="KW-0808">Transferase</keyword>
<dbReference type="InterPro" id="IPR044135">
    <property type="entry name" value="Met-tRNA-FMT_C"/>
</dbReference>
<feature type="binding site" evidence="5">
    <location>
        <begin position="112"/>
        <end position="115"/>
    </location>
    <ligand>
        <name>(6S)-5,6,7,8-tetrahydrofolate</name>
        <dbReference type="ChEBI" id="CHEBI:57453"/>
    </ligand>
</feature>
<dbReference type="CDD" id="cd08646">
    <property type="entry name" value="FMT_core_Met-tRNA-FMT_N"/>
    <property type="match status" value="1"/>
</dbReference>
<dbReference type="EC" id="2.1.2.9" evidence="2 5"/>
<evidence type="ECO:0000259" key="6">
    <source>
        <dbReference type="Pfam" id="PF00551"/>
    </source>
</evidence>
<dbReference type="InterPro" id="IPR002376">
    <property type="entry name" value="Formyl_transf_N"/>
</dbReference>
<dbReference type="EMBL" id="LXPS01000022">
    <property type="protein sequence ID" value="OAE43540.1"/>
    <property type="molecule type" value="Genomic_DNA"/>
</dbReference>
<accession>A0A176X8R7</accession>
<reference evidence="8 9" key="1">
    <citation type="submission" date="2016-05" db="EMBL/GenBank/DDBJ databases">
        <authorList>
            <person name="Lavstsen T."/>
            <person name="Jespersen J.S."/>
        </authorList>
    </citation>
    <scope>NUCLEOTIDE SEQUENCE [LARGE SCALE GENOMIC DNA]</scope>
    <source>
        <strain evidence="8 9">KCJ1736</strain>
    </source>
</reference>
<dbReference type="Proteomes" id="UP000077098">
    <property type="component" value="Unassembled WGS sequence"/>
</dbReference>
<evidence type="ECO:0000256" key="5">
    <source>
        <dbReference type="HAMAP-Rule" id="MF_00182"/>
    </source>
</evidence>
<dbReference type="InterPro" id="IPR011034">
    <property type="entry name" value="Formyl_transferase-like_C_sf"/>
</dbReference>
<dbReference type="InterPro" id="IPR005794">
    <property type="entry name" value="Fmt"/>
</dbReference>
<dbReference type="NCBIfam" id="TIGR00460">
    <property type="entry name" value="fmt"/>
    <property type="match status" value="1"/>
</dbReference>
<evidence type="ECO:0000313" key="8">
    <source>
        <dbReference type="EMBL" id="OAE43540.1"/>
    </source>
</evidence>
<dbReference type="Gene3D" id="3.40.50.12230">
    <property type="match status" value="1"/>
</dbReference>
<organism evidence="8 9">
    <name type="scientific">Agrobacterium tumefaciens</name>
    <dbReference type="NCBI Taxonomy" id="358"/>
    <lineage>
        <taxon>Bacteria</taxon>
        <taxon>Pseudomonadati</taxon>
        <taxon>Pseudomonadota</taxon>
        <taxon>Alphaproteobacteria</taxon>
        <taxon>Hyphomicrobiales</taxon>
        <taxon>Rhizobiaceae</taxon>
        <taxon>Rhizobium/Agrobacterium group</taxon>
        <taxon>Agrobacterium</taxon>
        <taxon>Agrobacterium tumefaciens complex</taxon>
    </lineage>
</organism>
<dbReference type="RefSeq" id="WP_063949557.1">
    <property type="nucleotide sequence ID" value="NZ_LXPS01000022.1"/>
</dbReference>
<keyword evidence="4 5" id="KW-0648">Protein biosynthesis</keyword>